<feature type="region of interest" description="Disordered" evidence="6">
    <location>
        <begin position="808"/>
        <end position="830"/>
    </location>
</feature>
<dbReference type="PROSITE" id="PS50023">
    <property type="entry name" value="LIM_DOMAIN_2"/>
    <property type="match status" value="1"/>
</dbReference>
<evidence type="ECO:0000256" key="6">
    <source>
        <dbReference type="SAM" id="MobiDB-lite"/>
    </source>
</evidence>
<dbReference type="Pfam" id="PF00412">
    <property type="entry name" value="LIM"/>
    <property type="match status" value="1"/>
</dbReference>
<evidence type="ECO:0000256" key="7">
    <source>
        <dbReference type="SAM" id="Phobius"/>
    </source>
</evidence>
<feature type="region of interest" description="Disordered" evidence="6">
    <location>
        <begin position="1334"/>
        <end position="1386"/>
    </location>
</feature>
<evidence type="ECO:0000256" key="3">
    <source>
        <dbReference type="ARBA" id="ARBA00023038"/>
    </source>
</evidence>
<feature type="compositionally biased region" description="Low complexity" evidence="6">
    <location>
        <begin position="127"/>
        <end position="142"/>
    </location>
</feature>
<dbReference type="InterPro" id="IPR001781">
    <property type="entry name" value="Znf_LIM"/>
</dbReference>
<dbReference type="SMART" id="SM00228">
    <property type="entry name" value="PDZ"/>
    <property type="match status" value="1"/>
</dbReference>
<dbReference type="PANTHER" id="PTHR46767:SF1">
    <property type="entry name" value="LIM DOMAIN ONLY PROTEIN 7"/>
    <property type="match status" value="1"/>
</dbReference>
<proteinExistence type="predicted"/>
<feature type="compositionally biased region" description="Polar residues" evidence="6">
    <location>
        <begin position="1515"/>
        <end position="1529"/>
    </location>
</feature>
<feature type="region of interest" description="Disordered" evidence="6">
    <location>
        <begin position="114"/>
        <end position="146"/>
    </location>
</feature>
<gene>
    <name evidence="10" type="primary">Lmo7</name>
    <name evidence="10" type="ORF">URIAAL_R07053</name>
</gene>
<feature type="compositionally biased region" description="Low complexity" evidence="6">
    <location>
        <begin position="872"/>
        <end position="881"/>
    </location>
</feature>
<accession>A0A7L3TVI1</accession>
<keyword evidence="2 4" id="KW-0862">Zinc</keyword>
<evidence type="ECO:0000256" key="1">
    <source>
        <dbReference type="ARBA" id="ARBA00022723"/>
    </source>
</evidence>
<feature type="region of interest" description="Disordered" evidence="6">
    <location>
        <begin position="1286"/>
        <end position="1322"/>
    </location>
</feature>
<dbReference type="SMART" id="SM00132">
    <property type="entry name" value="LIM"/>
    <property type="match status" value="1"/>
</dbReference>
<dbReference type="Pfam" id="PF00595">
    <property type="entry name" value="PDZ"/>
    <property type="match status" value="1"/>
</dbReference>
<feature type="compositionally biased region" description="Polar residues" evidence="6">
    <location>
        <begin position="756"/>
        <end position="767"/>
    </location>
</feature>
<feature type="region of interest" description="Disordered" evidence="6">
    <location>
        <begin position="1485"/>
        <end position="1529"/>
    </location>
</feature>
<reference evidence="10 11" key="1">
    <citation type="submission" date="2019-09" db="EMBL/GenBank/DDBJ databases">
        <title>Bird 10,000 Genomes (B10K) Project - Family phase.</title>
        <authorList>
            <person name="Zhang G."/>
        </authorList>
    </citation>
    <scope>NUCLEOTIDE SEQUENCE [LARGE SCALE GENOMIC DNA]</scope>
    <source>
        <strain evidence="10">OUT-0019</strain>
        <tissue evidence="10">Blood</tissue>
    </source>
</reference>
<feature type="region of interest" description="Disordered" evidence="6">
    <location>
        <begin position="1210"/>
        <end position="1261"/>
    </location>
</feature>
<feature type="coiled-coil region" evidence="5">
    <location>
        <begin position="1151"/>
        <end position="1194"/>
    </location>
</feature>
<dbReference type="SUPFAM" id="SSF47576">
    <property type="entry name" value="Calponin-homology domain, CH-domain"/>
    <property type="match status" value="1"/>
</dbReference>
<dbReference type="Gene3D" id="2.30.42.10">
    <property type="match status" value="1"/>
</dbReference>
<evidence type="ECO:0000259" key="9">
    <source>
        <dbReference type="PROSITE" id="PS50106"/>
    </source>
</evidence>
<keyword evidence="7" id="KW-1133">Transmembrane helix</keyword>
<feature type="transmembrane region" description="Helical" evidence="7">
    <location>
        <begin position="667"/>
        <end position="683"/>
    </location>
</feature>
<organism evidence="10 11">
    <name type="scientific">Uria aalge</name>
    <name type="common">Common mure</name>
    <name type="synonym">Colymbus aalge</name>
    <dbReference type="NCBI Taxonomy" id="13746"/>
    <lineage>
        <taxon>Eukaryota</taxon>
        <taxon>Metazoa</taxon>
        <taxon>Chordata</taxon>
        <taxon>Craniata</taxon>
        <taxon>Vertebrata</taxon>
        <taxon>Euteleostomi</taxon>
        <taxon>Archelosauria</taxon>
        <taxon>Archosauria</taxon>
        <taxon>Dinosauria</taxon>
        <taxon>Saurischia</taxon>
        <taxon>Theropoda</taxon>
        <taxon>Coelurosauria</taxon>
        <taxon>Aves</taxon>
        <taxon>Neognathae</taxon>
        <taxon>Neoaves</taxon>
        <taxon>Charadriiformes</taxon>
        <taxon>Alcidae</taxon>
        <taxon>Uria</taxon>
    </lineage>
</organism>
<sequence length="1606" mass="183026">DNINVFLKACENIGLKEAQLFHPGDLQDLSNRVTVKPEETNRRVKNVLITLYWLGRKAQSNPHYNGPYLNLKAFEKLLGQALTKALEESSHLNRSGRDSGYGDIWYIDRGEPFSSSATHKRDDSFDSLDSLGSRSSTSFSSDITLKGGSEGCDSDTDLELPFKMHDSHKDDRSYRRISVIEPKPTADFNRFLPNKNKQTAYVPAPLRKKRTEKNEDNRRSWASPVFTESDGAFSSNQRRQRELDAKEENKPRVNIPSELSGYFDEDEEEEIGIPNIEKDDLYFRKLSSSASNTVVAFDKFLPKFWTPEEELLWKKIRKSSFKPWYKEIQGFSQFSLLQALQKYSDYLSSETKTKIDPTSGPRLIKCRRNISFEPGCKQGEAENGYLYPDLENDDFFVRKTGAFHVNQVVLQDPRYLKKLSEEEPPLEGEIILQPREGQPVIPDLEKDDMIFRKIVSQKKEVPLSGAPDTYHPALFPDPWSLPEEIRSKFLCLLEKDTTTEERASHGRVLSPSSRHKKDDMLTRKIESWKVGSNVQPVNFIPGPCSEEDWKKWEAIREASKVRHKKRQMVESTLFLSRSKSLNDVSAEELQSLRKIRYEELQKIKEQLQEQDLKWQEDLAKWKNRRKSFTSELQKKKEEREEIERRASEVSERTTKSLKEMEQESCKLLLGYPLSPIVPLLIYRKRFYLKSKKCKLSSTVPFLLVTVSFSFFSFLFFFLKARMTEMKGIGTWHVEEKAPSTRSAAKDYLLEEDTSCSTKGSKSAYTTQPRKENPPESSAAREAPAPPKSLTEEQSSALLSTRYSVNAQTGSAQVSASLPRSYQKTDTSRLTSVVTPRPFGVHSRGISSLPRSFTMDDTQKYNGEVEKAKRTQTLFTSSSFSQPDSAHPLSAGAFRSRGEEEEKEGVQSTPPPSLALPVKSQDQDAGSSILKPEYSSPPDSLSLASPAENVSLPEPEDSKSLEQYSEMRISINQRPGHGRSFGFTTNWSSSGAFVQTIEEGSPAALCQLQVDDEIIAINGTKVSRMDYSQWEEAIGRALETGNLVMDVRRYGKNGTPENKWIDATSGEHVSNVSAVSTKRDFSISLRSSDTETKLINGMQGDHGSSEQRASEPISLKNLKRRSQFFEQGGPESAMPDLPVPSISAPSRRVWDQEEERKRQEKWQKEQDRLLQEKYKREQEKLREEWLRAKQEAEKESSKYFDEEQTVLTLNITSVPARAPSVSSWRASPEAGTPEEPEGDGGSELAARLLDEEEERRRLQEEQRIQEEAALRFQQERELQELELERQRKEREQQYAEEQRRQVEMEEQRQQAERRREVSAETPQYQRHYERYEVSKTIEDRAGHPLIDRNKSKSTSELNEFNTIRNGTQSKYSERSWNVGDSQKKAQKEHNLSAAELERQQILQEMRKKTSLHTDSSWIRQRSSSIHKEPISLYSNSMRRGESLDNLDSSRTSSWRHHAWLNQSVSSTSLSSSQDFSRPVSTSNRAYMCTPSSSKAPPTATSARAPSVSQAAPRAQSPLSASQPGSQTRSRSVSGKKICSYCNNVLGKGAAMIIESLGLCYHLHCFKCVACGCDLGGSRSGAEVRIRNNKLFCNDCYIRFKSKAMQLQ</sequence>
<evidence type="ECO:0000256" key="2">
    <source>
        <dbReference type="ARBA" id="ARBA00022833"/>
    </source>
</evidence>
<evidence type="ECO:0000313" key="10">
    <source>
        <dbReference type="EMBL" id="NXV43386.1"/>
    </source>
</evidence>
<evidence type="ECO:0000256" key="5">
    <source>
        <dbReference type="SAM" id="Coils"/>
    </source>
</evidence>
<feature type="compositionally biased region" description="Low complexity" evidence="6">
    <location>
        <begin position="1488"/>
        <end position="1507"/>
    </location>
</feature>
<protein>
    <submittedName>
        <fullName evidence="10">LMO7 protein</fullName>
    </submittedName>
</protein>
<feature type="region of interest" description="Disordered" evidence="6">
    <location>
        <begin position="199"/>
        <end position="250"/>
    </location>
</feature>
<dbReference type="Proteomes" id="UP000535478">
    <property type="component" value="Unassembled WGS sequence"/>
</dbReference>
<dbReference type="InterPro" id="IPR036034">
    <property type="entry name" value="PDZ_sf"/>
</dbReference>
<keyword evidence="7" id="KW-0472">Membrane</keyword>
<feature type="region of interest" description="Disordered" evidence="6">
    <location>
        <begin position="872"/>
        <end position="960"/>
    </location>
</feature>
<feature type="compositionally biased region" description="Low complexity" evidence="6">
    <location>
        <begin position="935"/>
        <end position="946"/>
    </location>
</feature>
<feature type="region of interest" description="Disordered" evidence="6">
    <location>
        <begin position="1091"/>
        <end position="1151"/>
    </location>
</feature>
<feature type="transmembrane region" description="Helical" evidence="7">
    <location>
        <begin position="695"/>
        <end position="718"/>
    </location>
</feature>
<keyword evidence="11" id="KW-1185">Reference proteome</keyword>
<feature type="domain" description="LIM zinc-binding" evidence="8">
    <location>
        <begin position="1535"/>
        <end position="1601"/>
    </location>
</feature>
<dbReference type="Gene3D" id="1.10.418.10">
    <property type="entry name" value="Calponin-like domain"/>
    <property type="match status" value="1"/>
</dbReference>
<dbReference type="InterPro" id="IPR036872">
    <property type="entry name" value="CH_dom_sf"/>
</dbReference>
<feature type="region of interest" description="Disordered" evidence="6">
    <location>
        <begin position="756"/>
        <end position="796"/>
    </location>
</feature>
<dbReference type="PROSITE" id="PS00478">
    <property type="entry name" value="LIM_DOMAIN_1"/>
    <property type="match status" value="1"/>
</dbReference>
<dbReference type="GO" id="GO:0023051">
    <property type="term" value="P:regulation of signaling"/>
    <property type="evidence" value="ECO:0007669"/>
    <property type="project" value="InterPro"/>
</dbReference>
<evidence type="ECO:0000313" key="11">
    <source>
        <dbReference type="Proteomes" id="UP000535478"/>
    </source>
</evidence>
<keyword evidence="7" id="KW-0812">Transmembrane</keyword>
<dbReference type="GO" id="GO:0030155">
    <property type="term" value="P:regulation of cell adhesion"/>
    <property type="evidence" value="ECO:0007669"/>
    <property type="project" value="InterPro"/>
</dbReference>
<feature type="compositionally biased region" description="Basic and acidic residues" evidence="6">
    <location>
        <begin position="239"/>
        <end position="250"/>
    </location>
</feature>
<dbReference type="PANTHER" id="PTHR46767">
    <property type="entry name" value="LIM DOMAIN ONLY PROTEIN 7"/>
    <property type="match status" value="1"/>
</dbReference>
<comment type="caution">
    <text evidence="10">The sequence shown here is derived from an EMBL/GenBank/DDBJ whole genome shotgun (WGS) entry which is preliminary data.</text>
</comment>
<dbReference type="FunFam" id="2.10.110.10:FF:000041">
    <property type="entry name" value="LIM and calponin homology domains 1"/>
    <property type="match status" value="1"/>
</dbReference>
<dbReference type="SUPFAM" id="SSF50156">
    <property type="entry name" value="PDZ domain-like"/>
    <property type="match status" value="1"/>
</dbReference>
<dbReference type="GO" id="GO:0046872">
    <property type="term" value="F:metal ion binding"/>
    <property type="evidence" value="ECO:0007669"/>
    <property type="project" value="UniProtKB-KW"/>
</dbReference>
<feature type="non-terminal residue" evidence="10">
    <location>
        <position position="1"/>
    </location>
</feature>
<evidence type="ECO:0000256" key="4">
    <source>
        <dbReference type="PROSITE-ProRule" id="PRU00125"/>
    </source>
</evidence>
<keyword evidence="1 4" id="KW-0479">Metal-binding</keyword>
<feature type="compositionally biased region" description="Basic and acidic residues" evidence="6">
    <location>
        <begin position="1286"/>
        <end position="1317"/>
    </location>
</feature>
<dbReference type="InterPro" id="IPR031865">
    <property type="entry name" value="DUF4757"/>
</dbReference>
<feature type="compositionally biased region" description="Basic and acidic residues" evidence="6">
    <location>
        <begin position="1334"/>
        <end position="1349"/>
    </location>
</feature>
<keyword evidence="3 4" id="KW-0440">LIM domain</keyword>
<name>A0A7L3TVI1_URIAL</name>
<feature type="coiled-coil region" evidence="5">
    <location>
        <begin position="597"/>
        <end position="652"/>
    </location>
</feature>
<dbReference type="Pfam" id="PF15949">
    <property type="entry name" value="DUF4757"/>
    <property type="match status" value="2"/>
</dbReference>
<feature type="domain" description="PDZ" evidence="9">
    <location>
        <begin position="967"/>
        <end position="1048"/>
    </location>
</feature>
<dbReference type="InterPro" id="IPR001478">
    <property type="entry name" value="PDZ"/>
</dbReference>
<dbReference type="PROSITE" id="PS50106">
    <property type="entry name" value="PDZ"/>
    <property type="match status" value="1"/>
</dbReference>
<feature type="non-terminal residue" evidence="10">
    <location>
        <position position="1606"/>
    </location>
</feature>
<dbReference type="InterPro" id="IPR029978">
    <property type="entry name" value="LMO-7"/>
</dbReference>
<dbReference type="EMBL" id="VZUE01000046">
    <property type="protein sequence ID" value="NXV43386.1"/>
    <property type="molecule type" value="Genomic_DNA"/>
</dbReference>
<dbReference type="Gene3D" id="2.10.110.10">
    <property type="entry name" value="Cysteine Rich Protein"/>
    <property type="match status" value="1"/>
</dbReference>
<keyword evidence="5" id="KW-0175">Coiled coil</keyword>
<evidence type="ECO:0000259" key="8">
    <source>
        <dbReference type="PROSITE" id="PS50023"/>
    </source>
</evidence>
<dbReference type="CDD" id="cd08368">
    <property type="entry name" value="LIM"/>
    <property type="match status" value="1"/>
</dbReference>
<feature type="compositionally biased region" description="Polar residues" evidence="6">
    <location>
        <begin position="1351"/>
        <end position="1379"/>
    </location>
</feature>